<dbReference type="RefSeq" id="WP_043254437.1">
    <property type="nucleotide sequence ID" value="NZ_HG322950.1"/>
</dbReference>
<proteinExistence type="predicted"/>
<dbReference type="KEGG" id="pkc:PKB_4423"/>
<reference evidence="1 2" key="1">
    <citation type="submission" date="2013-03" db="EMBL/GenBank/DDBJ databases">
        <authorList>
            <person name="Linke B."/>
        </authorList>
    </citation>
    <scope>NUCLEOTIDE SEQUENCE [LARGE SCALE GENOMIC DNA]</scope>
    <source>
        <strain evidence="1 2">B13</strain>
    </source>
</reference>
<evidence type="ECO:0000313" key="1">
    <source>
        <dbReference type="EMBL" id="CDF85748.1"/>
    </source>
</evidence>
<keyword evidence="2" id="KW-1185">Reference proteome</keyword>
<dbReference type="AlphaFoldDB" id="A0A024HMU8"/>
<evidence type="ECO:0000313" key="2">
    <source>
        <dbReference type="Proteomes" id="UP000025241"/>
    </source>
</evidence>
<dbReference type="EMBL" id="HG322950">
    <property type="protein sequence ID" value="CDF85748.1"/>
    <property type="molecule type" value="Genomic_DNA"/>
</dbReference>
<reference evidence="1 2" key="2">
    <citation type="submission" date="2014-05" db="EMBL/GenBank/DDBJ databases">
        <title>Genome sequence of the 3-chlorobenzoate degrading bacterium Pseudomonas knackmussii B13 shows multiple evidence for horizontal gene transfer.</title>
        <authorList>
            <person name="Miyazaki R."/>
            <person name="Bertelli C."/>
            <person name="Falquet L."/>
            <person name="Robinson-Rechavi M."/>
            <person name="Gharib W."/>
            <person name="Roy S."/>
            <person name="Van der Meer J.R."/>
        </authorList>
    </citation>
    <scope>NUCLEOTIDE SEQUENCE [LARGE SCALE GENOMIC DNA]</scope>
    <source>
        <strain evidence="1 2">B13</strain>
    </source>
</reference>
<dbReference type="OrthoDB" id="7022522at2"/>
<sequence length="146" mass="16837">MTYWLMVDYGEFDAQGIGKFTGPSAMHYSTELSQFQCIGWILECLDKTNGFCIRFDIRVDEKDYEREGLLTVGRLSEAAASALLETYDWEERFEIVWTAIDAEQKDIALGLNYEEEQNFWPCFEKVAKASKAEDILTLYKDALSEP</sequence>
<gene>
    <name evidence="1" type="ORF">PKB_4423</name>
</gene>
<dbReference type="Proteomes" id="UP000025241">
    <property type="component" value="Chromosome I"/>
</dbReference>
<name>A0A024HMU8_PSEKB</name>
<organism evidence="1 2">
    <name type="scientific">Pseudomonas knackmussii (strain DSM 6978 / CCUG 54928 / LMG 23759 / B13)</name>
    <dbReference type="NCBI Taxonomy" id="1301098"/>
    <lineage>
        <taxon>Bacteria</taxon>
        <taxon>Pseudomonadati</taxon>
        <taxon>Pseudomonadota</taxon>
        <taxon>Gammaproteobacteria</taxon>
        <taxon>Pseudomonadales</taxon>
        <taxon>Pseudomonadaceae</taxon>
        <taxon>Pseudomonas</taxon>
    </lineage>
</organism>
<protein>
    <submittedName>
        <fullName evidence="1">Uncharacterized protein</fullName>
    </submittedName>
</protein>
<dbReference type="HOGENOM" id="CLU_1775812_0_0_6"/>
<accession>A0A024HMU8</accession>